<dbReference type="Pfam" id="PF01575">
    <property type="entry name" value="MaoC_dehydratas"/>
    <property type="match status" value="1"/>
</dbReference>
<proteinExistence type="inferred from homology"/>
<dbReference type="Gene3D" id="3.10.129.10">
    <property type="entry name" value="Hotdog Thioesterase"/>
    <property type="match status" value="1"/>
</dbReference>
<protein>
    <submittedName>
        <fullName evidence="3">MaoC family dehydratase</fullName>
    </submittedName>
</protein>
<keyword evidence="4" id="KW-1185">Reference proteome</keyword>
<dbReference type="RefSeq" id="WP_344308763.1">
    <property type="nucleotide sequence ID" value="NZ_BAAANO010000015.1"/>
</dbReference>
<sequence length="152" mass="16377">MARVINGIAELEALVGQPLGESEWTEISQDMIDKFADATGDHQWIHVDAEKAAAGPFGTTIAHGFLTLSLLPLLGAQVTDITGMKMKINYGLNKVRFPNPVPSGSKVRDVVSLKEVVRKDSGVQVVMNHVIEIEGKDRPACIAEAVTLMVEA</sequence>
<gene>
    <name evidence="3" type="ORF">GCM10009755_16960</name>
</gene>
<dbReference type="Proteomes" id="UP001500755">
    <property type="component" value="Unassembled WGS sequence"/>
</dbReference>
<name>A0ABN2TGN2_9MICO</name>
<comment type="similarity">
    <text evidence="1">Belongs to the enoyl-CoA hydratase/isomerase family.</text>
</comment>
<evidence type="ECO:0000313" key="3">
    <source>
        <dbReference type="EMBL" id="GAA2007288.1"/>
    </source>
</evidence>
<dbReference type="SUPFAM" id="SSF54637">
    <property type="entry name" value="Thioesterase/thiol ester dehydrase-isomerase"/>
    <property type="match status" value="1"/>
</dbReference>
<dbReference type="InterPro" id="IPR029069">
    <property type="entry name" value="HotDog_dom_sf"/>
</dbReference>
<dbReference type="CDD" id="cd03450">
    <property type="entry name" value="NodN"/>
    <property type="match status" value="1"/>
</dbReference>
<evidence type="ECO:0000259" key="2">
    <source>
        <dbReference type="Pfam" id="PF01575"/>
    </source>
</evidence>
<organism evidence="3 4">
    <name type="scientific">Brevibacterium samyangense</name>
    <dbReference type="NCBI Taxonomy" id="366888"/>
    <lineage>
        <taxon>Bacteria</taxon>
        <taxon>Bacillati</taxon>
        <taxon>Actinomycetota</taxon>
        <taxon>Actinomycetes</taxon>
        <taxon>Micrococcales</taxon>
        <taxon>Brevibacteriaceae</taxon>
        <taxon>Brevibacterium</taxon>
    </lineage>
</organism>
<dbReference type="InterPro" id="IPR002539">
    <property type="entry name" value="MaoC-like_dom"/>
</dbReference>
<dbReference type="InterPro" id="IPR039375">
    <property type="entry name" value="NodN-like"/>
</dbReference>
<evidence type="ECO:0000256" key="1">
    <source>
        <dbReference type="ARBA" id="ARBA00005254"/>
    </source>
</evidence>
<accession>A0ABN2TGN2</accession>
<dbReference type="EMBL" id="BAAANO010000015">
    <property type="protein sequence ID" value="GAA2007288.1"/>
    <property type="molecule type" value="Genomic_DNA"/>
</dbReference>
<evidence type="ECO:0000313" key="4">
    <source>
        <dbReference type="Proteomes" id="UP001500755"/>
    </source>
</evidence>
<dbReference type="PANTHER" id="PTHR42993:SF1">
    <property type="entry name" value="MAOC-LIKE DEHYDRATASE DOMAIN-CONTAINING PROTEIN"/>
    <property type="match status" value="1"/>
</dbReference>
<comment type="caution">
    <text evidence="3">The sequence shown here is derived from an EMBL/GenBank/DDBJ whole genome shotgun (WGS) entry which is preliminary data.</text>
</comment>
<feature type="domain" description="MaoC-like" evidence="2">
    <location>
        <begin position="13"/>
        <end position="125"/>
    </location>
</feature>
<dbReference type="PANTHER" id="PTHR42993">
    <property type="entry name" value="MAOC-LIKE DEHYDRATASE DOMAIN-CONTAINING PROTEIN"/>
    <property type="match status" value="1"/>
</dbReference>
<reference evidence="3 4" key="1">
    <citation type="journal article" date="2019" name="Int. J. Syst. Evol. Microbiol.">
        <title>The Global Catalogue of Microorganisms (GCM) 10K type strain sequencing project: providing services to taxonomists for standard genome sequencing and annotation.</title>
        <authorList>
            <consortium name="The Broad Institute Genomics Platform"/>
            <consortium name="The Broad Institute Genome Sequencing Center for Infectious Disease"/>
            <person name="Wu L."/>
            <person name="Ma J."/>
        </authorList>
    </citation>
    <scope>NUCLEOTIDE SEQUENCE [LARGE SCALE GENOMIC DNA]</scope>
    <source>
        <strain evidence="3 4">JCM 14546</strain>
    </source>
</reference>